<reference evidence="1 2" key="1">
    <citation type="submission" date="2018-05" db="EMBL/GenBank/DDBJ databases">
        <title>Isolation and characterization of genus Methanoculleus species and their viruses from deep sea marine sediment offshore southwestern Taiwan.</title>
        <authorList>
            <person name="Wei W.-H."/>
            <person name="Chen W.-C."/>
            <person name="Lai M.-C."/>
            <person name="Chen S.-C."/>
        </authorList>
    </citation>
    <scope>NUCLEOTIDE SEQUENCE [LARGE SCALE GENOMIC DNA]</scope>
    <source>
        <strain evidence="1 2">CWC-02</strain>
    </source>
</reference>
<dbReference type="EMBL" id="QFDM01000002">
    <property type="protein sequence ID" value="MCM2466015.1"/>
    <property type="molecule type" value="Genomic_DNA"/>
</dbReference>
<sequence>MTEGTMMSEQQNEEQRLFTALDGEDDGIFVFDEDRTVVSLQRVTVDLQNNRSIRRAQREIRALLPFDRIVQHSTL</sequence>
<evidence type="ECO:0000313" key="1">
    <source>
        <dbReference type="EMBL" id="MCM2466015.1"/>
    </source>
</evidence>
<gene>
    <name evidence="1" type="ORF">DIC75_06740</name>
</gene>
<accession>A0ABD4TCZ1</accession>
<evidence type="ECO:0000313" key="2">
    <source>
        <dbReference type="Proteomes" id="UP001523230"/>
    </source>
</evidence>
<keyword evidence="2" id="KW-1185">Reference proteome</keyword>
<dbReference type="AlphaFoldDB" id="A0ABD4TCZ1"/>
<protein>
    <submittedName>
        <fullName evidence="1">Uncharacterized protein</fullName>
    </submittedName>
</protein>
<dbReference type="Proteomes" id="UP001523230">
    <property type="component" value="Unassembled WGS sequence"/>
</dbReference>
<comment type="caution">
    <text evidence="1">The sequence shown here is derived from an EMBL/GenBank/DDBJ whole genome shotgun (WGS) entry which is preliminary data.</text>
</comment>
<organism evidence="1 2">
    <name type="scientific">Methanoculleus oceani</name>
    <dbReference type="NCBI Taxonomy" id="2184756"/>
    <lineage>
        <taxon>Archaea</taxon>
        <taxon>Methanobacteriati</taxon>
        <taxon>Methanobacteriota</taxon>
        <taxon>Stenosarchaea group</taxon>
        <taxon>Methanomicrobia</taxon>
        <taxon>Methanomicrobiales</taxon>
        <taxon>Methanomicrobiaceae</taxon>
        <taxon>Methanoculleus</taxon>
    </lineage>
</organism>
<proteinExistence type="predicted"/>
<name>A0ABD4TCZ1_9EURY</name>